<name>A0A699JNR4_TANCI</name>
<gene>
    <name evidence="1" type="ORF">Tci_620660</name>
</gene>
<dbReference type="EMBL" id="BKCJ010432551">
    <property type="protein sequence ID" value="GFA48688.1"/>
    <property type="molecule type" value="Genomic_DNA"/>
</dbReference>
<sequence length="40" mass="4553">MTSLTSMCELACQLVKKNLEEKQLEEEQAVCNAPLRKEDV</sequence>
<accession>A0A699JNR4</accession>
<comment type="caution">
    <text evidence="1">The sequence shown here is derived from an EMBL/GenBank/DDBJ whole genome shotgun (WGS) entry which is preliminary data.</text>
</comment>
<dbReference type="AlphaFoldDB" id="A0A699JNR4"/>
<proteinExistence type="predicted"/>
<feature type="non-terminal residue" evidence="1">
    <location>
        <position position="40"/>
    </location>
</feature>
<organism evidence="1">
    <name type="scientific">Tanacetum cinerariifolium</name>
    <name type="common">Dalmatian daisy</name>
    <name type="synonym">Chrysanthemum cinerariifolium</name>
    <dbReference type="NCBI Taxonomy" id="118510"/>
    <lineage>
        <taxon>Eukaryota</taxon>
        <taxon>Viridiplantae</taxon>
        <taxon>Streptophyta</taxon>
        <taxon>Embryophyta</taxon>
        <taxon>Tracheophyta</taxon>
        <taxon>Spermatophyta</taxon>
        <taxon>Magnoliopsida</taxon>
        <taxon>eudicotyledons</taxon>
        <taxon>Gunneridae</taxon>
        <taxon>Pentapetalae</taxon>
        <taxon>asterids</taxon>
        <taxon>campanulids</taxon>
        <taxon>Asterales</taxon>
        <taxon>Asteraceae</taxon>
        <taxon>Asteroideae</taxon>
        <taxon>Anthemideae</taxon>
        <taxon>Anthemidinae</taxon>
        <taxon>Tanacetum</taxon>
    </lineage>
</organism>
<reference evidence="1" key="1">
    <citation type="journal article" date="2019" name="Sci. Rep.">
        <title>Draft genome of Tanacetum cinerariifolium, the natural source of mosquito coil.</title>
        <authorList>
            <person name="Yamashiro T."/>
            <person name="Shiraishi A."/>
            <person name="Satake H."/>
            <person name="Nakayama K."/>
        </authorList>
    </citation>
    <scope>NUCLEOTIDE SEQUENCE</scope>
</reference>
<evidence type="ECO:0000313" key="1">
    <source>
        <dbReference type="EMBL" id="GFA48688.1"/>
    </source>
</evidence>
<protein>
    <submittedName>
        <fullName evidence="1">Uncharacterized protein</fullName>
    </submittedName>
</protein>